<reference evidence="2" key="2">
    <citation type="submission" date="2018-05" db="EMBL/GenBank/DDBJ databases">
        <title>OpunRS2 (Oryza punctata Reference Sequence Version 2).</title>
        <authorList>
            <person name="Zhang J."/>
            <person name="Kudrna D."/>
            <person name="Lee S."/>
            <person name="Talag J."/>
            <person name="Welchert J."/>
            <person name="Wing R.A."/>
        </authorList>
    </citation>
    <scope>NUCLEOTIDE SEQUENCE [LARGE SCALE GENOMIC DNA]</scope>
</reference>
<protein>
    <submittedName>
        <fullName evidence="2">Uncharacterized protein</fullName>
    </submittedName>
</protein>
<accession>A0A0E0LCS7</accession>
<dbReference type="Gramene" id="OPUNC06G17090.1">
    <property type="protein sequence ID" value="OPUNC06G17090.1"/>
    <property type="gene ID" value="OPUNC06G17090"/>
</dbReference>
<name>A0A0E0LCS7_ORYPU</name>
<organism evidence="2">
    <name type="scientific">Oryza punctata</name>
    <name type="common">Red rice</name>
    <dbReference type="NCBI Taxonomy" id="4537"/>
    <lineage>
        <taxon>Eukaryota</taxon>
        <taxon>Viridiplantae</taxon>
        <taxon>Streptophyta</taxon>
        <taxon>Embryophyta</taxon>
        <taxon>Tracheophyta</taxon>
        <taxon>Spermatophyta</taxon>
        <taxon>Magnoliopsida</taxon>
        <taxon>Liliopsida</taxon>
        <taxon>Poales</taxon>
        <taxon>Poaceae</taxon>
        <taxon>BOP clade</taxon>
        <taxon>Oryzoideae</taxon>
        <taxon>Oryzeae</taxon>
        <taxon>Oryzinae</taxon>
        <taxon>Oryza</taxon>
    </lineage>
</organism>
<feature type="region of interest" description="Disordered" evidence="1">
    <location>
        <begin position="1"/>
        <end position="25"/>
    </location>
</feature>
<dbReference type="HOGENOM" id="CLU_2945776_0_0_1"/>
<dbReference type="AlphaFoldDB" id="A0A0E0LCS7"/>
<evidence type="ECO:0000313" key="2">
    <source>
        <dbReference type="EnsemblPlants" id="OPUNC06G17090.1"/>
    </source>
</evidence>
<dbReference type="Proteomes" id="UP000026962">
    <property type="component" value="Chromosome 6"/>
</dbReference>
<proteinExistence type="predicted"/>
<sequence length="60" mass="6265">MAAAEKSVSSELRESMSGGRGRVHAGAPVNHRHIIHTTSGRAHAVLLVPPLVLMAVSRAS</sequence>
<evidence type="ECO:0000313" key="3">
    <source>
        <dbReference type="Proteomes" id="UP000026962"/>
    </source>
</evidence>
<evidence type="ECO:0000256" key="1">
    <source>
        <dbReference type="SAM" id="MobiDB-lite"/>
    </source>
</evidence>
<dbReference type="EnsemblPlants" id="OPUNC06G17090.1">
    <property type="protein sequence ID" value="OPUNC06G17090.1"/>
    <property type="gene ID" value="OPUNC06G17090"/>
</dbReference>
<keyword evidence="3" id="KW-1185">Reference proteome</keyword>
<reference evidence="2" key="1">
    <citation type="submission" date="2015-04" db="UniProtKB">
        <authorList>
            <consortium name="EnsemblPlants"/>
        </authorList>
    </citation>
    <scope>IDENTIFICATION</scope>
</reference>